<keyword evidence="2" id="KW-0472">Membrane</keyword>
<keyword evidence="2" id="KW-0812">Transmembrane</keyword>
<evidence type="ECO:0000256" key="1">
    <source>
        <dbReference type="SAM" id="MobiDB-lite"/>
    </source>
</evidence>
<feature type="region of interest" description="Disordered" evidence="1">
    <location>
        <begin position="24"/>
        <end position="95"/>
    </location>
</feature>
<feature type="region of interest" description="Disordered" evidence="1">
    <location>
        <begin position="120"/>
        <end position="158"/>
    </location>
</feature>
<proteinExistence type="predicted"/>
<dbReference type="RefSeq" id="WP_241561401.1">
    <property type="nucleotide sequence ID" value="NZ_JBFAUK010000004.1"/>
</dbReference>
<keyword evidence="4" id="KW-1185">Reference proteome</keyword>
<sequence>MPGGQSVMSAQGVDANAAAATQYLPPVPGGGARAEDATQMLPPQGGGAAASYAPPVEFDGLFRAAEPTQQLPPVPPGVGPVRSAPGEPAPRPRQRKMVLIGAGVAACAAAGLGVGALLSGGGGGGKAAADTPQSVASTEPGSSPSATAGKPADPAQAQAQALDALLKDSGNSRDSVIKAVDATRSCKDLGKSAGDLRTAAGQRNDLVSRLQKTAIDKLPNNDQLAAQLTKAWQSSAAADNSYASWADHAGGKHGCVKGHARPTKDAAAGDRASGEATAAKKKAADLWNPIAKKYGLPQRQWTQL</sequence>
<evidence type="ECO:0000313" key="4">
    <source>
        <dbReference type="Proteomes" id="UP001552594"/>
    </source>
</evidence>
<evidence type="ECO:0000256" key="2">
    <source>
        <dbReference type="SAM" id="Phobius"/>
    </source>
</evidence>
<protein>
    <submittedName>
        <fullName evidence="3">Uncharacterized protein</fullName>
    </submittedName>
</protein>
<feature type="region of interest" description="Disordered" evidence="1">
    <location>
        <begin position="251"/>
        <end position="282"/>
    </location>
</feature>
<dbReference type="Proteomes" id="UP001552594">
    <property type="component" value="Unassembled WGS sequence"/>
</dbReference>
<comment type="caution">
    <text evidence="3">The sequence shown here is derived from an EMBL/GenBank/DDBJ whole genome shotgun (WGS) entry which is preliminary data.</text>
</comment>
<name>A0ABV3JVN8_STRON</name>
<reference evidence="3 4" key="1">
    <citation type="submission" date="2024-06" db="EMBL/GenBank/DDBJ databases">
        <title>The Natural Products Discovery Center: Release of the First 8490 Sequenced Strains for Exploring Actinobacteria Biosynthetic Diversity.</title>
        <authorList>
            <person name="Kalkreuter E."/>
            <person name="Kautsar S.A."/>
            <person name="Yang D."/>
            <person name="Bader C.D."/>
            <person name="Teijaro C.N."/>
            <person name="Fluegel L."/>
            <person name="Davis C.M."/>
            <person name="Simpson J.R."/>
            <person name="Lauterbach L."/>
            <person name="Steele A.D."/>
            <person name="Gui C."/>
            <person name="Meng S."/>
            <person name="Li G."/>
            <person name="Viehrig K."/>
            <person name="Ye F."/>
            <person name="Su P."/>
            <person name="Kiefer A.F."/>
            <person name="Nichols A."/>
            <person name="Cepeda A.J."/>
            <person name="Yan W."/>
            <person name="Fan B."/>
            <person name="Jiang Y."/>
            <person name="Adhikari A."/>
            <person name="Zheng C.-J."/>
            <person name="Schuster L."/>
            <person name="Cowan T.M."/>
            <person name="Smanski M.J."/>
            <person name="Chevrette M.G."/>
            <person name="De Carvalho L.P.S."/>
            <person name="Shen B."/>
        </authorList>
    </citation>
    <scope>NUCLEOTIDE SEQUENCE [LARGE SCALE GENOMIC DNA]</scope>
    <source>
        <strain evidence="3 4">NPDC052347</strain>
    </source>
</reference>
<organism evidence="3 4">
    <name type="scientific">Streptomyces orinoci</name>
    <name type="common">Streptoverticillium orinoci</name>
    <dbReference type="NCBI Taxonomy" id="67339"/>
    <lineage>
        <taxon>Bacteria</taxon>
        <taxon>Bacillati</taxon>
        <taxon>Actinomycetota</taxon>
        <taxon>Actinomycetes</taxon>
        <taxon>Kitasatosporales</taxon>
        <taxon>Streptomycetaceae</taxon>
        <taxon>Streptomyces</taxon>
    </lineage>
</organism>
<accession>A0ABV3JVN8</accession>
<dbReference type="EMBL" id="JBFAUK010000004">
    <property type="protein sequence ID" value="MEV5506369.1"/>
    <property type="molecule type" value="Genomic_DNA"/>
</dbReference>
<gene>
    <name evidence="3" type="ORF">AB0L16_07805</name>
</gene>
<keyword evidence="2" id="KW-1133">Transmembrane helix</keyword>
<feature type="compositionally biased region" description="Polar residues" evidence="1">
    <location>
        <begin position="131"/>
        <end position="146"/>
    </location>
</feature>
<feature type="transmembrane region" description="Helical" evidence="2">
    <location>
        <begin position="97"/>
        <end position="118"/>
    </location>
</feature>
<evidence type="ECO:0000313" key="3">
    <source>
        <dbReference type="EMBL" id="MEV5506369.1"/>
    </source>
</evidence>